<dbReference type="Proteomes" id="UP000317650">
    <property type="component" value="Chromosome 8"/>
</dbReference>
<dbReference type="EMBL" id="PYDT01000002">
    <property type="protein sequence ID" value="THU71152.1"/>
    <property type="molecule type" value="Genomic_DNA"/>
</dbReference>
<name>A0A4S8K846_MUSBA</name>
<evidence type="ECO:0000256" key="1">
    <source>
        <dbReference type="SAM" id="MobiDB-lite"/>
    </source>
</evidence>
<evidence type="ECO:0000313" key="3">
    <source>
        <dbReference type="Proteomes" id="UP000317650"/>
    </source>
</evidence>
<accession>A0A4S8K846</accession>
<keyword evidence="3" id="KW-1185">Reference proteome</keyword>
<proteinExistence type="predicted"/>
<reference evidence="2 3" key="1">
    <citation type="journal article" date="2019" name="Nat. Plants">
        <title>Genome sequencing of Musa balbisiana reveals subgenome evolution and function divergence in polyploid bananas.</title>
        <authorList>
            <person name="Yao X."/>
        </authorList>
    </citation>
    <scope>NUCLEOTIDE SEQUENCE [LARGE SCALE GENOMIC DNA]</scope>
    <source>
        <strain evidence="3">cv. DH-PKW</strain>
        <tissue evidence="2">Leaves</tissue>
    </source>
</reference>
<sequence length="190" mass="18986">MHGSARSLPASASSKHAASSSGDAGDRIAMSNQEAVALLVSAPSLDVEVYAVQHGVPEGPVGGRAAQETVVPVVSAPSLDVEVYAVQHGVPEGPVGGRAAQETVIDVVGDLPGILLGRQAVAADGTAQGEHHLDIVIPLAREDVVAQESAAAVVGVTVAGEVHLWSLAVAELVEEGYEDVLVVAGGTGVS</sequence>
<feature type="region of interest" description="Disordered" evidence="1">
    <location>
        <begin position="1"/>
        <end position="25"/>
    </location>
</feature>
<comment type="caution">
    <text evidence="2">The sequence shown here is derived from an EMBL/GenBank/DDBJ whole genome shotgun (WGS) entry which is preliminary data.</text>
</comment>
<feature type="compositionally biased region" description="Low complexity" evidence="1">
    <location>
        <begin position="7"/>
        <end position="23"/>
    </location>
</feature>
<evidence type="ECO:0000313" key="2">
    <source>
        <dbReference type="EMBL" id="THU71152.1"/>
    </source>
</evidence>
<gene>
    <name evidence="2" type="ORF">C4D60_Mb08t32520</name>
</gene>
<dbReference type="AlphaFoldDB" id="A0A4S8K846"/>
<protein>
    <submittedName>
        <fullName evidence="2">Uncharacterized protein</fullName>
    </submittedName>
</protein>
<organism evidence="2 3">
    <name type="scientific">Musa balbisiana</name>
    <name type="common">Banana</name>
    <dbReference type="NCBI Taxonomy" id="52838"/>
    <lineage>
        <taxon>Eukaryota</taxon>
        <taxon>Viridiplantae</taxon>
        <taxon>Streptophyta</taxon>
        <taxon>Embryophyta</taxon>
        <taxon>Tracheophyta</taxon>
        <taxon>Spermatophyta</taxon>
        <taxon>Magnoliopsida</taxon>
        <taxon>Liliopsida</taxon>
        <taxon>Zingiberales</taxon>
        <taxon>Musaceae</taxon>
        <taxon>Musa</taxon>
    </lineage>
</organism>